<evidence type="ECO:0000256" key="1">
    <source>
        <dbReference type="ARBA" id="ARBA00004651"/>
    </source>
</evidence>
<dbReference type="PIRSF" id="PIRSF031773">
    <property type="entry name" value="DevC"/>
    <property type="match status" value="1"/>
</dbReference>
<comment type="subcellular location">
    <subcellularLocation>
        <location evidence="1">Cell membrane</location>
        <topology evidence="1">Multi-pass membrane protein</topology>
    </subcellularLocation>
</comment>
<dbReference type="PANTHER" id="PTHR43738">
    <property type="entry name" value="ABC TRANSPORTER, MEMBRANE PROTEIN"/>
    <property type="match status" value="1"/>
</dbReference>
<evidence type="ECO:0000256" key="7">
    <source>
        <dbReference type="SAM" id="Phobius"/>
    </source>
</evidence>
<proteinExistence type="predicted"/>
<dbReference type="InterPro" id="IPR025857">
    <property type="entry name" value="MacB_PCD"/>
</dbReference>
<dbReference type="EMBL" id="AP018227">
    <property type="protein sequence ID" value="BAY80974.1"/>
    <property type="molecule type" value="Genomic_DNA"/>
</dbReference>
<feature type="transmembrane region" description="Helical" evidence="7">
    <location>
        <begin position="290"/>
        <end position="317"/>
    </location>
</feature>
<feature type="transmembrane region" description="Helical" evidence="7">
    <location>
        <begin position="374"/>
        <end position="402"/>
    </location>
</feature>
<reference evidence="10 11" key="1">
    <citation type="submission" date="2017-06" db="EMBL/GenBank/DDBJ databases">
        <title>Genome sequencing of cyanobaciteial culture collection at National Institute for Environmental Studies (NIES).</title>
        <authorList>
            <person name="Hirose Y."/>
            <person name="Shimura Y."/>
            <person name="Fujisawa T."/>
            <person name="Nakamura Y."/>
            <person name="Kawachi M."/>
        </authorList>
    </citation>
    <scope>NUCLEOTIDE SEQUENCE [LARGE SCALE GENOMIC DNA]</scope>
    <source>
        <strain evidence="10 11">NIES-267</strain>
    </source>
</reference>
<dbReference type="InterPro" id="IPR005891">
    <property type="entry name" value="DevC"/>
</dbReference>
<dbReference type="PANTHER" id="PTHR43738:SF1">
    <property type="entry name" value="HEMIN TRANSPORT SYSTEM PERMEASE PROTEIN HRTB-RELATED"/>
    <property type="match status" value="1"/>
</dbReference>
<accession>A0A1Z4LIG6</accession>
<evidence type="ECO:0000313" key="11">
    <source>
        <dbReference type="Proteomes" id="UP000218418"/>
    </source>
</evidence>
<dbReference type="InterPro" id="IPR003838">
    <property type="entry name" value="ABC3_permease_C"/>
</dbReference>
<evidence type="ECO:0000313" key="10">
    <source>
        <dbReference type="EMBL" id="BAY80974.1"/>
    </source>
</evidence>
<evidence type="ECO:0000256" key="2">
    <source>
        <dbReference type="ARBA" id="ARBA00022448"/>
    </source>
</evidence>
<dbReference type="OrthoDB" id="417886at2"/>
<keyword evidence="6 7" id="KW-0472">Membrane</keyword>
<dbReference type="Proteomes" id="UP000218418">
    <property type="component" value="Chromosome"/>
</dbReference>
<keyword evidence="2" id="KW-0813">Transport</keyword>
<gene>
    <name evidence="10" type="ORF">NIES267_04390</name>
</gene>
<dbReference type="GO" id="GO:0005886">
    <property type="term" value="C:plasma membrane"/>
    <property type="evidence" value="ECO:0007669"/>
    <property type="project" value="UniProtKB-SubCell"/>
</dbReference>
<dbReference type="Pfam" id="PF02687">
    <property type="entry name" value="FtsX"/>
    <property type="match status" value="1"/>
</dbReference>
<protein>
    <recommendedName>
        <fullName evidence="12">ABC3 transporter permease protein domain-containing protein</fullName>
    </recommendedName>
</protein>
<evidence type="ECO:0000256" key="6">
    <source>
        <dbReference type="ARBA" id="ARBA00023136"/>
    </source>
</evidence>
<evidence type="ECO:0000259" key="8">
    <source>
        <dbReference type="Pfam" id="PF02687"/>
    </source>
</evidence>
<keyword evidence="5 7" id="KW-1133">Transmembrane helix</keyword>
<feature type="domain" description="ABC3 transporter permease C-terminal" evidence="8">
    <location>
        <begin position="299"/>
        <end position="410"/>
    </location>
</feature>
<feature type="domain" description="MacB-like periplasmic core" evidence="9">
    <location>
        <begin position="21"/>
        <end position="264"/>
    </location>
</feature>
<keyword evidence="3" id="KW-1003">Cell membrane</keyword>
<sequence>MVSIARKNLFEDIPRFLVAQAGIMFAVSLVTIQTGVFNGVIRSTASLVEKSRADIWLASDKMVQLELTQPLIFDYAVRARKIDGVKRAEALLQGSARWNVQNGKLNVVKVYGFPPTGRLFVPGDVVKGNVKSLRKPYTAIIDKSNLKSLKVKKIGDTARIGSLPVQVVGLTQNTQSVVSSSFIFTSLETANAYANASVTTNVNCTWVGEELQCRNVYQKDADAKKRQSASEPPPKLSLNTPISYVLIQAEPGQNIRQLKKRLEATFPETKAYTTPELSKKIKGFWQQSTGIGFILGLGAGVGVVVGVVIVGQILYSAVADHIKEFGTLKAMGASNRVIYGVIIEQALWMAILGYIPGMLLCWGLGAWTSATQGIVILITPLTAAGVFGITVLMCVGSALFAIQKVSKVDPAIVFKA</sequence>
<evidence type="ECO:0000256" key="3">
    <source>
        <dbReference type="ARBA" id="ARBA00022475"/>
    </source>
</evidence>
<evidence type="ECO:0000256" key="4">
    <source>
        <dbReference type="ARBA" id="ARBA00022692"/>
    </source>
</evidence>
<keyword evidence="11" id="KW-1185">Reference proteome</keyword>
<evidence type="ECO:0000259" key="9">
    <source>
        <dbReference type="Pfam" id="PF12704"/>
    </source>
</evidence>
<evidence type="ECO:0000256" key="5">
    <source>
        <dbReference type="ARBA" id="ARBA00022989"/>
    </source>
</evidence>
<organism evidence="10 11">
    <name type="scientific">Calothrix parasitica NIES-267</name>
    <dbReference type="NCBI Taxonomy" id="1973488"/>
    <lineage>
        <taxon>Bacteria</taxon>
        <taxon>Bacillati</taxon>
        <taxon>Cyanobacteriota</taxon>
        <taxon>Cyanophyceae</taxon>
        <taxon>Nostocales</taxon>
        <taxon>Calotrichaceae</taxon>
        <taxon>Calothrix</taxon>
    </lineage>
</organism>
<dbReference type="Pfam" id="PF12704">
    <property type="entry name" value="MacB_PCD"/>
    <property type="match status" value="1"/>
</dbReference>
<name>A0A1Z4LIG6_9CYAN</name>
<dbReference type="AlphaFoldDB" id="A0A1Z4LIG6"/>
<evidence type="ECO:0008006" key="12">
    <source>
        <dbReference type="Google" id="ProtNLM"/>
    </source>
</evidence>
<feature type="transmembrane region" description="Helical" evidence="7">
    <location>
        <begin position="337"/>
        <end position="362"/>
    </location>
</feature>
<keyword evidence="4 7" id="KW-0812">Transmembrane</keyword>
<dbReference type="InterPro" id="IPR051125">
    <property type="entry name" value="ABC-4/HrtB_transporter"/>
</dbReference>